<dbReference type="AlphaFoldDB" id="A0A6C0CM72"/>
<evidence type="ECO:0000313" key="1">
    <source>
        <dbReference type="EMBL" id="QHT04585.1"/>
    </source>
</evidence>
<organism evidence="1">
    <name type="scientific">viral metagenome</name>
    <dbReference type="NCBI Taxonomy" id="1070528"/>
    <lineage>
        <taxon>unclassified sequences</taxon>
        <taxon>metagenomes</taxon>
        <taxon>organismal metagenomes</taxon>
    </lineage>
</organism>
<name>A0A6C0CM72_9ZZZZ</name>
<reference evidence="1" key="1">
    <citation type="journal article" date="2020" name="Nature">
        <title>Giant virus diversity and host interactions through global metagenomics.</title>
        <authorList>
            <person name="Schulz F."/>
            <person name="Roux S."/>
            <person name="Paez-Espino D."/>
            <person name="Jungbluth S."/>
            <person name="Walsh D.A."/>
            <person name="Denef V.J."/>
            <person name="McMahon K.D."/>
            <person name="Konstantinidis K.T."/>
            <person name="Eloe-Fadrosh E.A."/>
            <person name="Kyrpides N.C."/>
            <person name="Woyke T."/>
        </authorList>
    </citation>
    <scope>NUCLEOTIDE SEQUENCE</scope>
    <source>
        <strain evidence="1">GVMAG-M-3300021343-4</strain>
    </source>
</reference>
<proteinExistence type="predicted"/>
<protein>
    <submittedName>
        <fullName evidence="1">Uncharacterized protein</fullName>
    </submittedName>
</protein>
<accession>A0A6C0CM72</accession>
<dbReference type="EMBL" id="MN739435">
    <property type="protein sequence ID" value="QHT04585.1"/>
    <property type="molecule type" value="Genomic_DNA"/>
</dbReference>
<sequence length="122" mass="14854">MKVTSTKELFKQPENIRRDKLTILCMDCIACKVKVVPDMSRFSTVRWVFEDPSGTNYYDVTFEPWYRNQLIVTKNGECMWRYLKSNIWDPYLTNILLFSREWNNRYFNTRYALELSKRELNQ</sequence>